<keyword evidence="6 11" id="KW-0418">Kinase</keyword>
<evidence type="ECO:0000313" key="12">
    <source>
        <dbReference type="Proteomes" id="UP000886780"/>
    </source>
</evidence>
<comment type="subcellular location">
    <subcellularLocation>
        <location evidence="2">Membrane</location>
    </subcellularLocation>
</comment>
<dbReference type="SUPFAM" id="SSF47384">
    <property type="entry name" value="Homodimeric domain of signal transducing histidine kinase"/>
    <property type="match status" value="1"/>
</dbReference>
<gene>
    <name evidence="11" type="ORF">IAA28_06985</name>
</gene>
<evidence type="ECO:0000256" key="8">
    <source>
        <dbReference type="SAM" id="MobiDB-lite"/>
    </source>
</evidence>
<dbReference type="AlphaFoldDB" id="A0A9D1W650"/>
<dbReference type="EMBL" id="DXEU01000121">
    <property type="protein sequence ID" value="HIX52532.1"/>
    <property type="molecule type" value="Genomic_DNA"/>
</dbReference>
<dbReference type="PRINTS" id="PR00344">
    <property type="entry name" value="BCTRLSENSOR"/>
</dbReference>
<dbReference type="Gene3D" id="1.10.287.130">
    <property type="match status" value="1"/>
</dbReference>
<evidence type="ECO:0000256" key="6">
    <source>
        <dbReference type="ARBA" id="ARBA00022777"/>
    </source>
</evidence>
<feature type="transmembrane region" description="Helical" evidence="9">
    <location>
        <begin position="12"/>
        <end position="30"/>
    </location>
</feature>
<evidence type="ECO:0000313" key="11">
    <source>
        <dbReference type="EMBL" id="HIX52532.1"/>
    </source>
</evidence>
<proteinExistence type="predicted"/>
<feature type="domain" description="Histidine kinase" evidence="10">
    <location>
        <begin position="220"/>
        <end position="438"/>
    </location>
</feature>
<comment type="catalytic activity">
    <reaction evidence="1">
        <text>ATP + protein L-histidine = ADP + protein N-phospho-L-histidine.</text>
        <dbReference type="EC" id="2.7.13.3"/>
    </reaction>
</comment>
<dbReference type="InterPro" id="IPR003661">
    <property type="entry name" value="HisK_dim/P_dom"/>
</dbReference>
<dbReference type="Proteomes" id="UP000886780">
    <property type="component" value="Unassembled WGS sequence"/>
</dbReference>
<feature type="transmembrane region" description="Helical" evidence="9">
    <location>
        <begin position="178"/>
        <end position="199"/>
    </location>
</feature>
<organism evidence="11 12">
    <name type="scientific">Candidatus Lachnoclostridium stercoripullorum</name>
    <dbReference type="NCBI Taxonomy" id="2838635"/>
    <lineage>
        <taxon>Bacteria</taxon>
        <taxon>Bacillati</taxon>
        <taxon>Bacillota</taxon>
        <taxon>Clostridia</taxon>
        <taxon>Lachnospirales</taxon>
        <taxon>Lachnospiraceae</taxon>
    </lineage>
</organism>
<dbReference type="Pfam" id="PF02518">
    <property type="entry name" value="HATPase_c"/>
    <property type="match status" value="1"/>
</dbReference>
<keyword evidence="7" id="KW-0902">Two-component regulatory system</keyword>
<dbReference type="GO" id="GO:0004721">
    <property type="term" value="F:phosphoprotein phosphatase activity"/>
    <property type="evidence" value="ECO:0007669"/>
    <property type="project" value="TreeGrafter"/>
</dbReference>
<keyword evidence="9" id="KW-0812">Transmembrane</keyword>
<evidence type="ECO:0000259" key="10">
    <source>
        <dbReference type="PROSITE" id="PS50109"/>
    </source>
</evidence>
<dbReference type="PANTHER" id="PTHR45453:SF1">
    <property type="entry name" value="PHOSPHATE REGULON SENSOR PROTEIN PHOR"/>
    <property type="match status" value="1"/>
</dbReference>
<dbReference type="GO" id="GO:0005886">
    <property type="term" value="C:plasma membrane"/>
    <property type="evidence" value="ECO:0007669"/>
    <property type="project" value="TreeGrafter"/>
</dbReference>
<protein>
    <recommendedName>
        <fullName evidence="3">histidine kinase</fullName>
        <ecNumber evidence="3">2.7.13.3</ecNumber>
    </recommendedName>
</protein>
<dbReference type="InterPro" id="IPR003594">
    <property type="entry name" value="HATPase_dom"/>
</dbReference>
<dbReference type="SMART" id="SM00387">
    <property type="entry name" value="HATPase_c"/>
    <property type="match status" value="1"/>
</dbReference>
<keyword evidence="5" id="KW-0808">Transferase</keyword>
<evidence type="ECO:0000256" key="9">
    <source>
        <dbReference type="SAM" id="Phobius"/>
    </source>
</evidence>
<dbReference type="SUPFAM" id="SSF55874">
    <property type="entry name" value="ATPase domain of HSP90 chaperone/DNA topoisomerase II/histidine kinase"/>
    <property type="match status" value="1"/>
</dbReference>
<dbReference type="SMART" id="SM00388">
    <property type="entry name" value="HisKA"/>
    <property type="match status" value="1"/>
</dbReference>
<accession>A0A9D1W650</accession>
<feature type="region of interest" description="Disordered" evidence="8">
    <location>
        <begin position="54"/>
        <end position="94"/>
    </location>
</feature>
<evidence type="ECO:0000256" key="3">
    <source>
        <dbReference type="ARBA" id="ARBA00012438"/>
    </source>
</evidence>
<dbReference type="CDD" id="cd00082">
    <property type="entry name" value="HisKA"/>
    <property type="match status" value="1"/>
</dbReference>
<dbReference type="PANTHER" id="PTHR45453">
    <property type="entry name" value="PHOSPHATE REGULON SENSOR PROTEIN PHOR"/>
    <property type="match status" value="1"/>
</dbReference>
<dbReference type="InterPro" id="IPR004358">
    <property type="entry name" value="Sig_transdc_His_kin-like_C"/>
</dbReference>
<evidence type="ECO:0000256" key="7">
    <source>
        <dbReference type="ARBA" id="ARBA00023012"/>
    </source>
</evidence>
<dbReference type="GO" id="GO:0016036">
    <property type="term" value="P:cellular response to phosphate starvation"/>
    <property type="evidence" value="ECO:0007669"/>
    <property type="project" value="TreeGrafter"/>
</dbReference>
<evidence type="ECO:0000256" key="2">
    <source>
        <dbReference type="ARBA" id="ARBA00004370"/>
    </source>
</evidence>
<dbReference type="InterPro" id="IPR050351">
    <property type="entry name" value="BphY/WalK/GraS-like"/>
</dbReference>
<keyword evidence="4" id="KW-0597">Phosphoprotein</keyword>
<sequence length="442" mass="49280">MIRRLRWKFTGVMTIICALFLSGILLSLYYTSRMNFEQGCLGILQAVLMDDGEHPDPPRRLEDTGNVREGRNEREGKNVREGKNDREDGFGPPEERMPLLLAETDADGEIRILFNRIYQLDEEAARSLVAQIREMGTLQGVLEDQSLRFLRTEPGPDGTARYALADIYQEQTALHWQAVHSLIIGLLALSAFFVVFIFLSRWITAPASHAWDAQQQFISDASHELKTPLTVILANIDLLRQSPFIRDENDRLRMEHIASEAGRMKQLTENLLTLARGDCAGSPPAESLVPVDFSFLTDSCISTFEPLVFEMGKSISGDVQPDVTVRGDEAKLRRLLSILLDNGCKYSRPDSCIQVQLKKEGQDALLTVTSAGTPLAPEELRQLFHRFYRADPSRGTVAGFGLGLSIAQSICGEHRGKITASTDGRESNTFSVRLPLCRKGGN</sequence>
<keyword evidence="9" id="KW-0472">Membrane</keyword>
<dbReference type="InterPro" id="IPR005467">
    <property type="entry name" value="His_kinase_dom"/>
</dbReference>
<reference evidence="11" key="2">
    <citation type="submission" date="2021-04" db="EMBL/GenBank/DDBJ databases">
        <authorList>
            <person name="Gilroy R."/>
        </authorList>
    </citation>
    <scope>NUCLEOTIDE SEQUENCE</scope>
    <source>
        <strain evidence="11">ChiGjej4B4-12881</strain>
    </source>
</reference>
<evidence type="ECO:0000256" key="5">
    <source>
        <dbReference type="ARBA" id="ARBA00022679"/>
    </source>
</evidence>
<name>A0A9D1W650_9FIRM</name>
<dbReference type="Pfam" id="PF00512">
    <property type="entry name" value="HisKA"/>
    <property type="match status" value="1"/>
</dbReference>
<dbReference type="GO" id="GO:0000155">
    <property type="term" value="F:phosphorelay sensor kinase activity"/>
    <property type="evidence" value="ECO:0007669"/>
    <property type="project" value="InterPro"/>
</dbReference>
<keyword evidence="9" id="KW-1133">Transmembrane helix</keyword>
<dbReference type="InterPro" id="IPR036890">
    <property type="entry name" value="HATPase_C_sf"/>
</dbReference>
<evidence type="ECO:0000256" key="4">
    <source>
        <dbReference type="ARBA" id="ARBA00022553"/>
    </source>
</evidence>
<reference evidence="11" key="1">
    <citation type="journal article" date="2021" name="PeerJ">
        <title>Extensive microbial diversity within the chicken gut microbiome revealed by metagenomics and culture.</title>
        <authorList>
            <person name="Gilroy R."/>
            <person name="Ravi A."/>
            <person name="Getino M."/>
            <person name="Pursley I."/>
            <person name="Horton D.L."/>
            <person name="Alikhan N.F."/>
            <person name="Baker D."/>
            <person name="Gharbi K."/>
            <person name="Hall N."/>
            <person name="Watson M."/>
            <person name="Adriaenssens E.M."/>
            <person name="Foster-Nyarko E."/>
            <person name="Jarju S."/>
            <person name="Secka A."/>
            <person name="Antonio M."/>
            <person name="Oren A."/>
            <person name="Chaudhuri R.R."/>
            <person name="La Ragione R."/>
            <person name="Hildebrand F."/>
            <person name="Pallen M.J."/>
        </authorList>
    </citation>
    <scope>NUCLEOTIDE SEQUENCE</scope>
    <source>
        <strain evidence="11">ChiGjej4B4-12881</strain>
    </source>
</reference>
<evidence type="ECO:0000256" key="1">
    <source>
        <dbReference type="ARBA" id="ARBA00000085"/>
    </source>
</evidence>
<comment type="caution">
    <text evidence="11">The sequence shown here is derived from an EMBL/GenBank/DDBJ whole genome shotgun (WGS) entry which is preliminary data.</text>
</comment>
<dbReference type="EC" id="2.7.13.3" evidence="3"/>
<dbReference type="PROSITE" id="PS50109">
    <property type="entry name" value="HIS_KIN"/>
    <property type="match status" value="1"/>
</dbReference>
<dbReference type="Gene3D" id="3.30.565.10">
    <property type="entry name" value="Histidine kinase-like ATPase, C-terminal domain"/>
    <property type="match status" value="1"/>
</dbReference>
<dbReference type="InterPro" id="IPR036097">
    <property type="entry name" value="HisK_dim/P_sf"/>
</dbReference>